<organism evidence="2">
    <name type="scientific">Rhizophora mucronata</name>
    <name type="common">Asiatic mangrove</name>
    <dbReference type="NCBI Taxonomy" id="61149"/>
    <lineage>
        <taxon>Eukaryota</taxon>
        <taxon>Viridiplantae</taxon>
        <taxon>Streptophyta</taxon>
        <taxon>Embryophyta</taxon>
        <taxon>Tracheophyta</taxon>
        <taxon>Spermatophyta</taxon>
        <taxon>Magnoliopsida</taxon>
        <taxon>eudicotyledons</taxon>
        <taxon>Gunneridae</taxon>
        <taxon>Pentapetalae</taxon>
        <taxon>rosids</taxon>
        <taxon>fabids</taxon>
        <taxon>Malpighiales</taxon>
        <taxon>Rhizophoraceae</taxon>
        <taxon>Rhizophora</taxon>
    </lineage>
</organism>
<keyword evidence="1" id="KW-0812">Transmembrane</keyword>
<keyword evidence="1" id="KW-1133">Transmembrane helix</keyword>
<accession>A0A2P2KW92</accession>
<evidence type="ECO:0000313" key="2">
    <source>
        <dbReference type="EMBL" id="MBX09992.1"/>
    </source>
</evidence>
<reference evidence="2" key="1">
    <citation type="submission" date="2018-02" db="EMBL/GenBank/DDBJ databases">
        <title>Rhizophora mucronata_Transcriptome.</title>
        <authorList>
            <person name="Meera S.P."/>
            <person name="Sreeshan A."/>
            <person name="Augustine A."/>
        </authorList>
    </citation>
    <scope>NUCLEOTIDE SEQUENCE</scope>
    <source>
        <tissue evidence="2">Leaf</tissue>
    </source>
</reference>
<proteinExistence type="predicted"/>
<protein>
    <submittedName>
        <fullName evidence="2">Uncharacterized protein</fullName>
    </submittedName>
</protein>
<name>A0A2P2KW92_RHIMU</name>
<feature type="transmembrane region" description="Helical" evidence="1">
    <location>
        <begin position="20"/>
        <end position="37"/>
    </location>
</feature>
<sequence>MFYWCSFSHQIESLLLRQSLLWIECPGIILFYFFISSEQSLEIHGRRQDTNTILLDGCKSENNMGSCIEIA</sequence>
<dbReference type="EMBL" id="GGEC01029508">
    <property type="protein sequence ID" value="MBX09992.1"/>
    <property type="molecule type" value="Transcribed_RNA"/>
</dbReference>
<evidence type="ECO:0000256" key="1">
    <source>
        <dbReference type="SAM" id="Phobius"/>
    </source>
</evidence>
<keyword evidence="1" id="KW-0472">Membrane</keyword>
<dbReference type="AlphaFoldDB" id="A0A2P2KW92"/>